<dbReference type="SUPFAM" id="SSF53335">
    <property type="entry name" value="S-adenosyl-L-methionine-dependent methyltransferases"/>
    <property type="match status" value="1"/>
</dbReference>
<dbReference type="PANTHER" id="PTHR43397:SF1">
    <property type="entry name" value="ERGOTHIONEINE BIOSYNTHESIS PROTEIN 1"/>
    <property type="match status" value="1"/>
</dbReference>
<evidence type="ECO:0000256" key="2">
    <source>
        <dbReference type="ARBA" id="ARBA00022679"/>
    </source>
</evidence>
<evidence type="ECO:0000259" key="7">
    <source>
        <dbReference type="Pfam" id="PF10017"/>
    </source>
</evidence>
<organism evidence="9 10">
    <name type="scientific">Auxenochlorella protothecoides</name>
    <name type="common">Green microalga</name>
    <name type="synonym">Chlorella protothecoides</name>
    <dbReference type="NCBI Taxonomy" id="3075"/>
    <lineage>
        <taxon>Eukaryota</taxon>
        <taxon>Viridiplantae</taxon>
        <taxon>Chlorophyta</taxon>
        <taxon>core chlorophytes</taxon>
        <taxon>Trebouxiophyceae</taxon>
        <taxon>Chlorellales</taxon>
        <taxon>Chlorellaceae</taxon>
        <taxon>Auxenochlorella</taxon>
    </lineage>
</organism>
<dbReference type="Pfam" id="PF10017">
    <property type="entry name" value="Methyltransf_33"/>
    <property type="match status" value="1"/>
</dbReference>
<dbReference type="InterPro" id="IPR051128">
    <property type="entry name" value="EgtD_Methyltrsf_superfamily"/>
</dbReference>
<comment type="pathway">
    <text evidence="5">Amino-acid biosynthesis; ergothioneine biosynthesis.</text>
</comment>
<evidence type="ECO:0000259" key="8">
    <source>
        <dbReference type="Pfam" id="PF12867"/>
    </source>
</evidence>
<dbReference type="InterPro" id="IPR029063">
    <property type="entry name" value="SAM-dependent_MTases_sf"/>
</dbReference>
<dbReference type="EMBL" id="KL662079">
    <property type="protein sequence ID" value="KFM22674.1"/>
    <property type="molecule type" value="Genomic_DNA"/>
</dbReference>
<dbReference type="GeneID" id="23611861"/>
<keyword evidence="10" id="KW-1185">Reference proteome</keyword>
<evidence type="ECO:0000256" key="3">
    <source>
        <dbReference type="ARBA" id="ARBA00023002"/>
    </source>
</evidence>
<dbReference type="Proteomes" id="UP000028924">
    <property type="component" value="Unassembled WGS sequence"/>
</dbReference>
<dbReference type="InterPro" id="IPR019257">
    <property type="entry name" value="MeTrfase_dom"/>
</dbReference>
<dbReference type="KEGG" id="apro:F751_0470"/>
<dbReference type="InterPro" id="IPR024775">
    <property type="entry name" value="DinB-like"/>
</dbReference>
<dbReference type="InterPro" id="IPR042095">
    <property type="entry name" value="SUMF_sf"/>
</dbReference>
<evidence type="ECO:0000256" key="5">
    <source>
        <dbReference type="ARBA" id="ARBA00037882"/>
    </source>
</evidence>
<dbReference type="RefSeq" id="XP_011395530.1">
    <property type="nucleotide sequence ID" value="XM_011397228.1"/>
</dbReference>
<evidence type="ECO:0000259" key="6">
    <source>
        <dbReference type="Pfam" id="PF03781"/>
    </source>
</evidence>
<evidence type="ECO:0000256" key="4">
    <source>
        <dbReference type="ARBA" id="ARBA00023004"/>
    </source>
</evidence>
<dbReference type="Pfam" id="PF12867">
    <property type="entry name" value="DinB_2"/>
    <property type="match status" value="1"/>
</dbReference>
<dbReference type="InterPro" id="IPR016187">
    <property type="entry name" value="CTDL_fold"/>
</dbReference>
<feature type="domain" description="Sulfatase-modifying factor enzyme-like" evidence="6">
    <location>
        <begin position="490"/>
        <end position="631"/>
    </location>
</feature>
<dbReference type="GO" id="GO:0032259">
    <property type="term" value="P:methylation"/>
    <property type="evidence" value="ECO:0007669"/>
    <property type="project" value="UniProtKB-KW"/>
</dbReference>
<dbReference type="AlphaFoldDB" id="A0A087SAC0"/>
<keyword evidence="2" id="KW-0808">Transferase</keyword>
<dbReference type="STRING" id="3075.A0A087SAC0"/>
<protein>
    <submittedName>
        <fullName evidence="9">Meiotically up-regulated protein 158 protein</fullName>
    </submittedName>
</protein>
<dbReference type="SUPFAM" id="SSF56436">
    <property type="entry name" value="C-type lectin-like"/>
    <property type="match status" value="1"/>
</dbReference>
<dbReference type="Gene3D" id="3.90.1580.10">
    <property type="entry name" value="paralog of FGE (formylglycine-generating enzyme)"/>
    <property type="match status" value="1"/>
</dbReference>
<evidence type="ECO:0000313" key="10">
    <source>
        <dbReference type="Proteomes" id="UP000028924"/>
    </source>
</evidence>
<dbReference type="OrthoDB" id="659at2759"/>
<keyword evidence="1" id="KW-0489">Methyltransferase</keyword>
<keyword evidence="3" id="KW-0560">Oxidoreductase</keyword>
<sequence length="736" mass="80944">MCQPKLPPPSDLVAGLTSSPPTLPCRFLYDAKGSQLYSQITDLPEYTPYRAELGLLKEHGTKLATLIPPHALVVELGCGDATKTSHLIHSLLASREPGAVRFVGIDVSAEALRQTDRTLRERCPDLPAAGIQLVEADYLTGLRAVRSANPDATLCLLWLGSSIGNFGEGEASEFLAGLVAAAGGDTRVILGADGWKDRGVLHAAYCDAAGVTERFIVNGVQHALRLLRHPDARAADLWDYEVVVNERRSQVEMWVSPKRRVSDIVPGVSLEAGEKLLVEISRKFTPLSIAALADQAGLVVQESWRTPGYSLQLLLPAVQALQDAWRDTDTLFSSVASWSAQPIGLRHPFSFYYGHLASFARSRLLPGRPAGHLDLLYSRGIDPCVVDPSRCHAHPPPPPTWPGREEVRAYAVGVRAEVLADARALPARTHALHMVLEHERMHQETLCYMLAQQRGADAALTQREGVLGALAGRWAGCSYRATEQRCADAAWVHVPATQIQLGLGRAARHGFVWDNELGTPAPQAVPAFRLASHPVSVREYKAFMDEAQPYEREGLWSAGDWAHISSSGWKRPAGWILDQEGRLHVGLPEAVYQWEEVADCPVYVSLAEAEAFARWAGGRVMTEEEYAAAVQHKELQGLLRSVAAEADEQATAHCLESGGWEWTSTPFKPFQGFKADPMYPEYSVDFFDDQHYVLKGASPYTHPSIQRGTFRNFYQRLYPFVMAKFRVVLEATMASA</sequence>
<evidence type="ECO:0000256" key="1">
    <source>
        <dbReference type="ARBA" id="ARBA00022603"/>
    </source>
</evidence>
<dbReference type="Gene3D" id="3.40.50.150">
    <property type="entry name" value="Vaccinia Virus protein VP39"/>
    <property type="match status" value="1"/>
</dbReference>
<dbReference type="eggNOG" id="ENOG502QS9T">
    <property type="taxonomic scope" value="Eukaryota"/>
</dbReference>
<dbReference type="GO" id="GO:0008168">
    <property type="term" value="F:methyltransferase activity"/>
    <property type="evidence" value="ECO:0007669"/>
    <property type="project" value="UniProtKB-KW"/>
</dbReference>
<keyword evidence="4" id="KW-0408">Iron</keyword>
<reference evidence="9 10" key="1">
    <citation type="journal article" date="2014" name="BMC Genomics">
        <title>Oil accumulation mechanisms of the oleaginous microalga Chlorella protothecoides revealed through its genome, transcriptomes, and proteomes.</title>
        <authorList>
            <person name="Gao C."/>
            <person name="Wang Y."/>
            <person name="Shen Y."/>
            <person name="Yan D."/>
            <person name="He X."/>
            <person name="Dai J."/>
            <person name="Wu Q."/>
        </authorList>
    </citation>
    <scope>NUCLEOTIDE SEQUENCE [LARGE SCALE GENOMIC DNA]</scope>
    <source>
        <strain evidence="9 10">0710</strain>
    </source>
</reference>
<accession>A0A087SAC0</accession>
<name>A0A087SAC0_AUXPR</name>
<dbReference type="InterPro" id="IPR005532">
    <property type="entry name" value="SUMF_dom"/>
</dbReference>
<feature type="domain" description="Histidine-specific methyltransferase SAM-dependent" evidence="7">
    <location>
        <begin position="10"/>
        <end position="313"/>
    </location>
</feature>
<proteinExistence type="predicted"/>
<dbReference type="Pfam" id="PF03781">
    <property type="entry name" value="FGE-sulfatase"/>
    <property type="match status" value="1"/>
</dbReference>
<evidence type="ECO:0000313" key="9">
    <source>
        <dbReference type="EMBL" id="KFM22674.1"/>
    </source>
</evidence>
<feature type="domain" description="DinB-like" evidence="8">
    <location>
        <begin position="321"/>
        <end position="445"/>
    </location>
</feature>
<gene>
    <name evidence="9" type="ORF">F751_0470</name>
</gene>
<dbReference type="PANTHER" id="PTHR43397">
    <property type="entry name" value="ERGOTHIONEINE BIOSYNTHESIS PROTEIN 1"/>
    <property type="match status" value="1"/>
</dbReference>